<evidence type="ECO:0000313" key="1">
    <source>
        <dbReference type="EMBL" id="PKQ70833.1"/>
    </source>
</evidence>
<accession>A0A2N3IKU3</accession>
<dbReference type="AlphaFoldDB" id="A0A2N3IKU3"/>
<name>A0A2N3IKU3_9BACT</name>
<comment type="caution">
    <text evidence="1">The sequence shown here is derived from an EMBL/GenBank/DDBJ whole genome shotgun (WGS) entry which is preliminary data.</text>
</comment>
<sequence>MKKQLIKVGFLVSYDWYLLKNALPLVYADADIIYLALDKKRLTWSGNPFDFDEKDFQNFIQSIDINKKIHIYEDDFYVASLTPMQCEVRERNMLAKAMGEGGWHIQLDADEYFINFGNFIEYLQQNPVRKETNICVCLINLFKKTNNGYICIKTDDLDLIQVASNKPYYEYGRKNGYFNHTAPFYMLHDTWARNEGEVWQKISNWGHKTDFDTHKYFDFWKSIDENNYSQIRNFHPLQPEKWKKLVFLAGRNVQELIQNFQNYPFPLSKFQLFLKNNRNIARIKHLWNKIFK</sequence>
<dbReference type="EMBL" id="NKXO01000002">
    <property type="protein sequence ID" value="PKQ70833.1"/>
    <property type="molecule type" value="Genomic_DNA"/>
</dbReference>
<reference evidence="1 2" key="1">
    <citation type="submission" date="2017-06" db="EMBL/GenBank/DDBJ databases">
        <title>Raineya orbicola gen. nov., sp. nov. a slightly thermophilic bacterium of the phylum Bacteroidetes and the description of Raineyaceae fam. nov.</title>
        <authorList>
            <person name="Albuquerque L."/>
            <person name="Polonia A.R.M."/>
            <person name="Barroso C."/>
            <person name="Froufe H.J.C."/>
            <person name="Lage O."/>
            <person name="Lobo-Da-Cunha A."/>
            <person name="Egas C."/>
            <person name="Da Costa M.S."/>
        </authorList>
    </citation>
    <scope>NUCLEOTIDE SEQUENCE [LARGE SCALE GENOMIC DNA]</scope>
    <source>
        <strain evidence="1 2">SPSPC-11</strain>
    </source>
</reference>
<organism evidence="1 2">
    <name type="scientific">Raineya orbicola</name>
    <dbReference type="NCBI Taxonomy" id="2016530"/>
    <lineage>
        <taxon>Bacteria</taxon>
        <taxon>Pseudomonadati</taxon>
        <taxon>Bacteroidota</taxon>
        <taxon>Cytophagia</taxon>
        <taxon>Cytophagales</taxon>
        <taxon>Raineyaceae</taxon>
        <taxon>Raineya</taxon>
    </lineage>
</organism>
<dbReference type="Proteomes" id="UP000233387">
    <property type="component" value="Unassembled WGS sequence"/>
</dbReference>
<dbReference type="RefSeq" id="WP_101357443.1">
    <property type="nucleotide sequence ID" value="NZ_NKXO01000002.1"/>
</dbReference>
<gene>
    <name evidence="1" type="ORF">Rain11_0179</name>
</gene>
<evidence type="ECO:0000313" key="2">
    <source>
        <dbReference type="Proteomes" id="UP000233387"/>
    </source>
</evidence>
<dbReference type="OrthoDB" id="745987at2"/>
<keyword evidence="2" id="KW-1185">Reference proteome</keyword>
<proteinExistence type="predicted"/>
<evidence type="ECO:0008006" key="3">
    <source>
        <dbReference type="Google" id="ProtNLM"/>
    </source>
</evidence>
<protein>
    <recommendedName>
        <fullName evidence="3">Glycosyl transferase family 2</fullName>
    </recommendedName>
</protein>